<feature type="compositionally biased region" description="Basic and acidic residues" evidence="1">
    <location>
        <begin position="507"/>
        <end position="516"/>
    </location>
</feature>
<sequence>MVPRYKGHAGFDFKLMGLDGATKLLNMIAEDPTLFQGIRSLYLGVTVDGLDDYVDDMLAAALNVIGPGNVPHNLEKVKVFITGVDYMEMHAESICSPAASRDAPYHGILFNRDPPESLLQSKGVVYYKAERAFIRALLNIRGVKHVEVEGPMPAELKKRIGACLTTRPGHKVRSWKGGPSAFRSEAEIGWGNWVASMQSRDEDLDHTVGPDGVELADTTALHRGLDVSFHVSFPVPPSPRPEDDRTIWNKPPFRFPSPPSANIEDNAPAPRQRTSATISTAYAEDFQDSHSSPILSDSEDDDFVPDASSPVKPSPVKRRRSTTTRAPVPDRRKRSCIRSPSLPAAALDAYDAKRAIGFPPSPAGKLHRVNYADDLGNADGGGADSSKRMTWFRGNRRVGQRQWVLPTGKAAKVSVARRVEREGRRHMVAARRGMARQEESEGSAEDDDDDLLLSASDSGSSEREDDDEYQADSPDSNGPGTRRPPSTSIDNASEDIPDPQQGSDDTVDGRVAYHEDVDMEDEGDNRDDELFDVD</sequence>
<feature type="region of interest" description="Disordered" evidence="1">
    <location>
        <begin position="232"/>
        <end position="335"/>
    </location>
</feature>
<evidence type="ECO:0000256" key="1">
    <source>
        <dbReference type="SAM" id="MobiDB-lite"/>
    </source>
</evidence>
<feature type="compositionally biased region" description="Polar residues" evidence="1">
    <location>
        <begin position="473"/>
        <end position="491"/>
    </location>
</feature>
<protein>
    <submittedName>
        <fullName evidence="2">Uncharacterized protein</fullName>
    </submittedName>
</protein>
<gene>
    <name evidence="2" type="ORF">IWX90DRAFT_494995</name>
</gene>
<keyword evidence="3" id="KW-1185">Reference proteome</keyword>
<proteinExistence type="predicted"/>
<dbReference type="Proteomes" id="UP001456524">
    <property type="component" value="Unassembled WGS sequence"/>
</dbReference>
<feature type="compositionally biased region" description="Acidic residues" evidence="1">
    <location>
        <begin position="440"/>
        <end position="451"/>
    </location>
</feature>
<organism evidence="2 3">
    <name type="scientific">Phyllosticta citrichinensis</name>
    <dbReference type="NCBI Taxonomy" id="1130410"/>
    <lineage>
        <taxon>Eukaryota</taxon>
        <taxon>Fungi</taxon>
        <taxon>Dikarya</taxon>
        <taxon>Ascomycota</taxon>
        <taxon>Pezizomycotina</taxon>
        <taxon>Dothideomycetes</taxon>
        <taxon>Dothideomycetes incertae sedis</taxon>
        <taxon>Botryosphaeriales</taxon>
        <taxon>Phyllostictaceae</taxon>
        <taxon>Phyllosticta</taxon>
    </lineage>
</organism>
<evidence type="ECO:0000313" key="3">
    <source>
        <dbReference type="Proteomes" id="UP001456524"/>
    </source>
</evidence>
<accession>A0ABR1XHV2</accession>
<name>A0ABR1XHV2_9PEZI</name>
<evidence type="ECO:0000313" key="2">
    <source>
        <dbReference type="EMBL" id="KAK8154862.1"/>
    </source>
</evidence>
<reference evidence="2 3" key="1">
    <citation type="journal article" date="2022" name="G3 (Bethesda)">
        <title>Enemy or ally: a genomic approach to elucidate the lifestyle of Phyllosticta citrichinaensis.</title>
        <authorList>
            <person name="Buijs V.A."/>
            <person name="Groenewald J.Z."/>
            <person name="Haridas S."/>
            <person name="LaButti K.M."/>
            <person name="Lipzen A."/>
            <person name="Martin F.M."/>
            <person name="Barry K."/>
            <person name="Grigoriev I.V."/>
            <person name="Crous P.W."/>
            <person name="Seidl M.F."/>
        </authorList>
    </citation>
    <scope>NUCLEOTIDE SEQUENCE [LARGE SCALE GENOMIC DNA]</scope>
    <source>
        <strain evidence="2 3">CBS 129764</strain>
    </source>
</reference>
<comment type="caution">
    <text evidence="2">The sequence shown here is derived from an EMBL/GenBank/DDBJ whole genome shotgun (WGS) entry which is preliminary data.</text>
</comment>
<feature type="compositionally biased region" description="Acidic residues" evidence="1">
    <location>
        <begin position="517"/>
        <end position="534"/>
    </location>
</feature>
<dbReference type="EMBL" id="JBBWUH010000011">
    <property type="protein sequence ID" value="KAK8154862.1"/>
    <property type="molecule type" value="Genomic_DNA"/>
</dbReference>
<feature type="region of interest" description="Disordered" evidence="1">
    <location>
        <begin position="408"/>
        <end position="534"/>
    </location>
</feature>